<accession>A0A2S9KD82</accession>
<dbReference type="Gene3D" id="3.40.50.11030">
    <property type="entry name" value="Threonylcarbamoyl-AMP synthase, C-terminal domain"/>
    <property type="match status" value="1"/>
</dbReference>
<reference evidence="16 17" key="1">
    <citation type="submission" date="2018-03" db="EMBL/GenBank/DDBJ databases">
        <title>Comparative genomics illustrates the genes involved in a hyperalkaliphilic mechanisms of Serpentinomonas isolated from highly-alkaline calcium-rich serpentinized springs.</title>
        <authorList>
            <person name="Suzuki S."/>
            <person name="Ishii S."/>
            <person name="Walworth N."/>
            <person name="Bird L."/>
            <person name="Kuenen J.G."/>
            <person name="Nealson K.H."/>
        </authorList>
    </citation>
    <scope>NUCLEOTIDE SEQUENCE [LARGE SCALE GENOMIC DNA]</scope>
    <source>
        <strain evidence="16 17">83</strain>
    </source>
</reference>
<dbReference type="SUPFAM" id="SSF55821">
    <property type="entry name" value="YrdC/RibB"/>
    <property type="match status" value="1"/>
</dbReference>
<comment type="similarity">
    <text evidence="2 13">Belongs to the SUA5 family.</text>
</comment>
<dbReference type="InterPro" id="IPR050156">
    <property type="entry name" value="TC-AMP_synthase_SUA5"/>
</dbReference>
<evidence type="ECO:0000313" key="16">
    <source>
        <dbReference type="EMBL" id="PRD68362.1"/>
    </source>
</evidence>
<comment type="catalytic activity">
    <reaction evidence="12 13">
        <text>L-threonine + hydrogencarbonate + ATP = L-threonylcarbamoyladenylate + diphosphate + H2O</text>
        <dbReference type="Rhea" id="RHEA:36407"/>
        <dbReference type="ChEBI" id="CHEBI:15377"/>
        <dbReference type="ChEBI" id="CHEBI:17544"/>
        <dbReference type="ChEBI" id="CHEBI:30616"/>
        <dbReference type="ChEBI" id="CHEBI:33019"/>
        <dbReference type="ChEBI" id="CHEBI:57926"/>
        <dbReference type="ChEBI" id="CHEBI:73682"/>
        <dbReference type="EC" id="2.7.7.87"/>
    </reaction>
</comment>
<feature type="binding site" evidence="14">
    <location>
        <position position="221"/>
    </location>
    <ligand>
        <name>ATP</name>
        <dbReference type="ChEBI" id="CHEBI:30616"/>
    </ligand>
</feature>
<feature type="binding site" evidence="14">
    <location>
        <position position="139"/>
    </location>
    <ligand>
        <name>L-threonine</name>
        <dbReference type="ChEBI" id="CHEBI:57926"/>
    </ligand>
</feature>
<evidence type="ECO:0000256" key="6">
    <source>
        <dbReference type="ARBA" id="ARBA00022679"/>
    </source>
</evidence>
<evidence type="ECO:0000313" key="17">
    <source>
        <dbReference type="Proteomes" id="UP000238326"/>
    </source>
</evidence>
<dbReference type="OrthoDB" id="9814580at2"/>
<comment type="subcellular location">
    <subcellularLocation>
        <location evidence="1 13">Cytoplasm</location>
    </subcellularLocation>
</comment>
<dbReference type="InterPro" id="IPR010923">
    <property type="entry name" value="T(6)A37_SUA5"/>
</dbReference>
<evidence type="ECO:0000256" key="4">
    <source>
        <dbReference type="ARBA" id="ARBA00015492"/>
    </source>
</evidence>
<dbReference type="Gene3D" id="3.90.870.10">
    <property type="entry name" value="DHBP synthase"/>
    <property type="match status" value="1"/>
</dbReference>
<feature type="binding site" evidence="14">
    <location>
        <position position="79"/>
    </location>
    <ligand>
        <name>L-threonine</name>
        <dbReference type="ChEBI" id="CHEBI:57926"/>
    </ligand>
</feature>
<dbReference type="Pfam" id="PF03481">
    <property type="entry name" value="Sua5_C"/>
    <property type="match status" value="1"/>
</dbReference>
<name>A0A2S9KD82_9BURK</name>
<dbReference type="PIRSF" id="PIRSF004930">
    <property type="entry name" value="Tln_factor_SUA5"/>
    <property type="match status" value="1"/>
</dbReference>
<evidence type="ECO:0000256" key="10">
    <source>
        <dbReference type="ARBA" id="ARBA00022840"/>
    </source>
</evidence>
<protein>
    <recommendedName>
        <fullName evidence="4 13">Threonylcarbamoyl-AMP synthase</fullName>
        <shortName evidence="13">TC-AMP synthase</shortName>
        <ecNumber evidence="3 13">2.7.7.87</ecNumber>
    </recommendedName>
    <alternativeName>
        <fullName evidence="11 13">L-threonylcarbamoyladenylate synthase</fullName>
    </alternativeName>
</protein>
<keyword evidence="8 13" id="KW-0548">Nucleotidyltransferase</keyword>
<keyword evidence="6 13" id="KW-0808">Transferase</keyword>
<evidence type="ECO:0000256" key="2">
    <source>
        <dbReference type="ARBA" id="ARBA00007663"/>
    </source>
</evidence>
<keyword evidence="7 13" id="KW-0819">tRNA processing</keyword>
<evidence type="ECO:0000256" key="7">
    <source>
        <dbReference type="ARBA" id="ARBA00022694"/>
    </source>
</evidence>
<feature type="binding site" evidence="14">
    <location>
        <position position="256"/>
    </location>
    <ligand>
        <name>ATP</name>
        <dbReference type="ChEBI" id="CHEBI:30616"/>
    </ligand>
</feature>
<dbReference type="PROSITE" id="PS51163">
    <property type="entry name" value="YRDC"/>
    <property type="match status" value="1"/>
</dbReference>
<feature type="binding site" evidence="14">
    <location>
        <position position="70"/>
    </location>
    <ligand>
        <name>ATP</name>
        <dbReference type="ChEBI" id="CHEBI:30616"/>
    </ligand>
</feature>
<dbReference type="InterPro" id="IPR005145">
    <property type="entry name" value="Sua5_C"/>
</dbReference>
<evidence type="ECO:0000256" key="9">
    <source>
        <dbReference type="ARBA" id="ARBA00022741"/>
    </source>
</evidence>
<dbReference type="AlphaFoldDB" id="A0A2S9KD82"/>
<dbReference type="GO" id="GO:0008033">
    <property type="term" value="P:tRNA processing"/>
    <property type="evidence" value="ECO:0007669"/>
    <property type="project" value="UniProtKB-KW"/>
</dbReference>
<evidence type="ECO:0000256" key="1">
    <source>
        <dbReference type="ARBA" id="ARBA00004496"/>
    </source>
</evidence>
<evidence type="ECO:0000259" key="15">
    <source>
        <dbReference type="PROSITE" id="PS51163"/>
    </source>
</evidence>
<dbReference type="GO" id="GO:0003725">
    <property type="term" value="F:double-stranded RNA binding"/>
    <property type="evidence" value="ECO:0007669"/>
    <property type="project" value="UniProtKB-UniRule"/>
</dbReference>
<evidence type="ECO:0000256" key="12">
    <source>
        <dbReference type="ARBA" id="ARBA00048366"/>
    </source>
</evidence>
<dbReference type="PANTHER" id="PTHR17490">
    <property type="entry name" value="SUA5"/>
    <property type="match status" value="1"/>
</dbReference>
<dbReference type="GO" id="GO:0061710">
    <property type="term" value="F:L-threonylcarbamoyladenylate synthase"/>
    <property type="evidence" value="ECO:0007669"/>
    <property type="project" value="UniProtKB-EC"/>
</dbReference>
<feature type="binding site" evidence="14">
    <location>
        <position position="165"/>
    </location>
    <ligand>
        <name>ATP</name>
        <dbReference type="ChEBI" id="CHEBI:30616"/>
    </ligand>
</feature>
<keyword evidence="10 13" id="KW-0067">ATP-binding</keyword>
<evidence type="ECO:0000256" key="11">
    <source>
        <dbReference type="ARBA" id="ARBA00029774"/>
    </source>
</evidence>
<dbReference type="Pfam" id="PF01300">
    <property type="entry name" value="Sua5_yciO_yrdC"/>
    <property type="match status" value="1"/>
</dbReference>
<feature type="binding site" evidence="14">
    <location>
        <position position="173"/>
    </location>
    <ligand>
        <name>ATP</name>
        <dbReference type="ChEBI" id="CHEBI:30616"/>
    </ligand>
</feature>
<dbReference type="NCBIfam" id="TIGR00057">
    <property type="entry name" value="L-threonylcarbamoyladenylate synthase"/>
    <property type="match status" value="1"/>
</dbReference>
<evidence type="ECO:0000256" key="14">
    <source>
        <dbReference type="PIRSR" id="PIRSR004930-1"/>
    </source>
</evidence>
<feature type="binding site" evidence="14">
    <location>
        <position position="163"/>
    </location>
    <ligand>
        <name>L-threonine</name>
        <dbReference type="ChEBI" id="CHEBI:57926"/>
    </ligand>
</feature>
<dbReference type="GO" id="GO:0006450">
    <property type="term" value="P:regulation of translational fidelity"/>
    <property type="evidence" value="ECO:0007669"/>
    <property type="project" value="TreeGrafter"/>
</dbReference>
<dbReference type="GO" id="GO:0005524">
    <property type="term" value="F:ATP binding"/>
    <property type="evidence" value="ECO:0007669"/>
    <property type="project" value="UniProtKB-UniRule"/>
</dbReference>
<dbReference type="PANTHER" id="PTHR17490:SF16">
    <property type="entry name" value="THREONYLCARBAMOYL-AMP SYNTHASE"/>
    <property type="match status" value="1"/>
</dbReference>
<dbReference type="EMBL" id="PVLR01000032">
    <property type="protein sequence ID" value="PRD68362.1"/>
    <property type="molecule type" value="Genomic_DNA"/>
</dbReference>
<dbReference type="InterPro" id="IPR017945">
    <property type="entry name" value="DHBP_synth_RibB-like_a/b_dom"/>
</dbReference>
<dbReference type="EC" id="2.7.7.87" evidence="3 13"/>
<dbReference type="GO" id="GO:0005737">
    <property type="term" value="C:cytoplasm"/>
    <property type="evidence" value="ECO:0007669"/>
    <property type="project" value="UniProtKB-SubCell"/>
</dbReference>
<dbReference type="InterPro" id="IPR038385">
    <property type="entry name" value="Sua5/YwlC_C"/>
</dbReference>
<keyword evidence="9 13" id="KW-0547">Nucleotide-binding</keyword>
<keyword evidence="5 13" id="KW-0963">Cytoplasm</keyword>
<dbReference type="GO" id="GO:0000049">
    <property type="term" value="F:tRNA binding"/>
    <property type="evidence" value="ECO:0007669"/>
    <property type="project" value="TreeGrafter"/>
</dbReference>
<proteinExistence type="inferred from homology"/>
<evidence type="ECO:0000256" key="5">
    <source>
        <dbReference type="ARBA" id="ARBA00022490"/>
    </source>
</evidence>
<gene>
    <name evidence="16" type="ORF">C6P61_11655</name>
</gene>
<comment type="function">
    <text evidence="13">Required for the formation of a threonylcarbamoyl group on adenosine at position 37 (t(6)A37) in tRNAs that read codons beginning with adenine.</text>
</comment>
<evidence type="ECO:0000256" key="13">
    <source>
        <dbReference type="PIRNR" id="PIRNR004930"/>
    </source>
</evidence>
<feature type="binding site" evidence="14">
    <location>
        <position position="207"/>
    </location>
    <ligand>
        <name>L-threonine</name>
        <dbReference type="ChEBI" id="CHEBI:57926"/>
    </ligand>
</feature>
<feature type="binding site" evidence="14">
    <location>
        <position position="47"/>
    </location>
    <ligand>
        <name>L-threonine</name>
        <dbReference type="ChEBI" id="CHEBI:57926"/>
    </ligand>
</feature>
<sequence>MALTLDARALLQPAQAGAAALEPARQAVEQAAQALQRGALVGLPTETVYGLAADADQPQAVGRIFDAKGRPKDHPLIVHLAGATAEQWQAGVAHYARELPDFAEKLMQAFWPGPLTLILPRRPEVGTASAGGQDSIGLRCPAHPVAQALLQACQAIGIHGLAAPSANRFGRVSPTSADHVRDEFDALLSDDELLILDGGPCPVGIESTIVDCSRGRPVLLRPGMIGIEALEAALGQPVALRDQAAPKASGTLESHYAPTARVRLMPQAEMQAALDLLGSEARHIAIYTRQPVSSASRHLLLRYMPTRADACAQELFAVLRELDQPDTRLIWVETPPADAAWDGVRDRLQRAAA</sequence>
<keyword evidence="17" id="KW-1185">Reference proteome</keyword>
<organism evidence="16 17">
    <name type="scientific">Malikia spinosa</name>
    <dbReference type="NCBI Taxonomy" id="86180"/>
    <lineage>
        <taxon>Bacteria</taxon>
        <taxon>Pseudomonadati</taxon>
        <taxon>Pseudomonadota</taxon>
        <taxon>Betaproteobacteria</taxon>
        <taxon>Burkholderiales</taxon>
        <taxon>Comamonadaceae</taxon>
        <taxon>Malikia</taxon>
    </lineage>
</organism>
<dbReference type="RefSeq" id="WP_105730103.1">
    <property type="nucleotide sequence ID" value="NZ_PVLR01000032.1"/>
</dbReference>
<dbReference type="Proteomes" id="UP000238326">
    <property type="component" value="Unassembled WGS sequence"/>
</dbReference>
<dbReference type="InterPro" id="IPR006070">
    <property type="entry name" value="Sua5-like_dom"/>
</dbReference>
<evidence type="ECO:0000256" key="8">
    <source>
        <dbReference type="ARBA" id="ARBA00022695"/>
    </source>
</evidence>
<feature type="domain" description="YrdC-like" evidence="15">
    <location>
        <begin position="25"/>
        <end position="225"/>
    </location>
</feature>
<evidence type="ECO:0000256" key="3">
    <source>
        <dbReference type="ARBA" id="ARBA00012584"/>
    </source>
</evidence>
<comment type="caution">
    <text evidence="16">The sequence shown here is derived from an EMBL/GenBank/DDBJ whole genome shotgun (WGS) entry which is preliminary data.</text>
</comment>